<keyword evidence="1 3" id="KW-0808">Transferase</keyword>
<dbReference type="GO" id="GO:0016746">
    <property type="term" value="F:acyltransferase activity"/>
    <property type="evidence" value="ECO:0007669"/>
    <property type="project" value="UniProtKB-KW"/>
</dbReference>
<proteinExistence type="predicted"/>
<evidence type="ECO:0000313" key="4">
    <source>
        <dbReference type="Proteomes" id="UP001303285"/>
    </source>
</evidence>
<evidence type="ECO:0000256" key="2">
    <source>
        <dbReference type="ARBA" id="ARBA00022737"/>
    </source>
</evidence>
<protein>
    <submittedName>
        <fullName evidence="3">Acyltransferase</fullName>
        <ecNumber evidence="3">2.3.1.-</ecNumber>
    </submittedName>
</protein>
<evidence type="ECO:0000313" key="3">
    <source>
        <dbReference type="EMBL" id="MEA5611098.1"/>
    </source>
</evidence>
<dbReference type="InterPro" id="IPR011004">
    <property type="entry name" value="Trimer_LpxA-like_sf"/>
</dbReference>
<gene>
    <name evidence="3" type="ORF">VB695_24075</name>
</gene>
<keyword evidence="2" id="KW-0677">Repeat</keyword>
<evidence type="ECO:0000256" key="1">
    <source>
        <dbReference type="ARBA" id="ARBA00022679"/>
    </source>
</evidence>
<reference evidence="3 4" key="1">
    <citation type="submission" date="2023-12" db="EMBL/GenBank/DDBJ databases">
        <title>Baltic Sea Cyanobacteria.</title>
        <authorList>
            <person name="Delbaje E."/>
            <person name="Fewer D.P."/>
            <person name="Shishido T.K."/>
        </authorList>
    </citation>
    <scope>NUCLEOTIDE SEQUENCE [LARGE SCALE GENOMIC DNA]</scope>
    <source>
        <strain evidence="3 4">UHCC 0060</strain>
    </source>
</reference>
<comment type="caution">
    <text evidence="3">The sequence shown here is derived from an EMBL/GenBank/DDBJ whole genome shotgun (WGS) entry which is preliminary data.</text>
</comment>
<dbReference type="Pfam" id="PF00132">
    <property type="entry name" value="Hexapep"/>
    <property type="match status" value="1"/>
</dbReference>
<dbReference type="PANTHER" id="PTHR23416">
    <property type="entry name" value="SIALIC ACID SYNTHASE-RELATED"/>
    <property type="match status" value="1"/>
</dbReference>
<dbReference type="PROSITE" id="PS00101">
    <property type="entry name" value="HEXAPEP_TRANSFERASES"/>
    <property type="match status" value="1"/>
</dbReference>
<dbReference type="PANTHER" id="PTHR23416:SF78">
    <property type="entry name" value="LIPOPOLYSACCHARIDE BIOSYNTHESIS O-ACETYL TRANSFERASE WBBJ-RELATED"/>
    <property type="match status" value="1"/>
</dbReference>
<organism evidence="3 4">
    <name type="scientific">Nodularia spumigena UHCC 0060</name>
    <dbReference type="NCBI Taxonomy" id="3110300"/>
    <lineage>
        <taxon>Bacteria</taxon>
        <taxon>Bacillati</taxon>
        <taxon>Cyanobacteriota</taxon>
        <taxon>Cyanophyceae</taxon>
        <taxon>Nostocales</taxon>
        <taxon>Nodulariaceae</taxon>
        <taxon>Nodularia</taxon>
    </lineage>
</organism>
<dbReference type="SUPFAM" id="SSF51161">
    <property type="entry name" value="Trimeric LpxA-like enzymes"/>
    <property type="match status" value="1"/>
</dbReference>
<dbReference type="InterPro" id="IPR001451">
    <property type="entry name" value="Hexapep"/>
</dbReference>
<dbReference type="EC" id="2.3.1.-" evidence="3"/>
<dbReference type="CDD" id="cd04647">
    <property type="entry name" value="LbH_MAT_like"/>
    <property type="match status" value="1"/>
</dbReference>
<dbReference type="Proteomes" id="UP001303285">
    <property type="component" value="Unassembled WGS sequence"/>
</dbReference>
<dbReference type="InterPro" id="IPR051159">
    <property type="entry name" value="Hexapeptide_acetyltransf"/>
</dbReference>
<dbReference type="Gene3D" id="2.160.10.10">
    <property type="entry name" value="Hexapeptide repeat proteins"/>
    <property type="match status" value="1"/>
</dbReference>
<accession>A0ABU5UXQ3</accession>
<name>A0ABU5UXQ3_NODSP</name>
<dbReference type="InterPro" id="IPR018357">
    <property type="entry name" value="Hexapep_transf_CS"/>
</dbReference>
<sequence>MFKVKFANIKENLRKSKFFRTLYAKFLSSGNSIKVRGNDNVFDASGAILKQCSVQIDGNNNLILIDVGCYLQGVKIFVQGENLKLNIAKSVFIGSGSVLWMENSNGVLEIGEYSSLEKVGIAVAEGKKVILGKDCLVSYEVDIRCSDSHAVFDQDTKCRINPAGNVEIGDHVWLGAKSMILKGVTIGGGSVIGAGAVVTKSVATNSIAAGNPAKIIKNNIMWTRSRHDMFEFKCK</sequence>
<dbReference type="EMBL" id="JAYGHK010000169">
    <property type="protein sequence ID" value="MEA5611098.1"/>
    <property type="molecule type" value="Genomic_DNA"/>
</dbReference>
<keyword evidence="3" id="KW-0012">Acyltransferase</keyword>
<keyword evidence="4" id="KW-1185">Reference proteome</keyword>